<name>A0AAE1R375_9SOLA</name>
<proteinExistence type="predicted"/>
<organism evidence="1 2">
    <name type="scientific">Anisodus tanguticus</name>
    <dbReference type="NCBI Taxonomy" id="243964"/>
    <lineage>
        <taxon>Eukaryota</taxon>
        <taxon>Viridiplantae</taxon>
        <taxon>Streptophyta</taxon>
        <taxon>Embryophyta</taxon>
        <taxon>Tracheophyta</taxon>
        <taxon>Spermatophyta</taxon>
        <taxon>Magnoliopsida</taxon>
        <taxon>eudicotyledons</taxon>
        <taxon>Gunneridae</taxon>
        <taxon>Pentapetalae</taxon>
        <taxon>asterids</taxon>
        <taxon>lamiids</taxon>
        <taxon>Solanales</taxon>
        <taxon>Solanaceae</taxon>
        <taxon>Solanoideae</taxon>
        <taxon>Hyoscyameae</taxon>
        <taxon>Anisodus</taxon>
    </lineage>
</organism>
<gene>
    <name evidence="1" type="ORF">RND71_038938</name>
</gene>
<evidence type="ECO:0000313" key="1">
    <source>
        <dbReference type="EMBL" id="KAK4343122.1"/>
    </source>
</evidence>
<sequence length="149" mass="16888">MLTTAKGDIERLLIMPSQDLLLPENCSALSAALSVYAAAPDLSAERALALEKVKENLPHLYLTLRRAKKDKEDYYKKATKKVLLIDELTKDQELYTNLKDGNDKLEYQISKKSTALDEMEGAFPFLNEMKVLADSDITRVDEFKSKMIE</sequence>
<dbReference type="AlphaFoldDB" id="A0AAE1R375"/>
<accession>A0AAE1R375</accession>
<dbReference type="EMBL" id="JAVYJV010000021">
    <property type="protein sequence ID" value="KAK4343122.1"/>
    <property type="molecule type" value="Genomic_DNA"/>
</dbReference>
<dbReference type="Proteomes" id="UP001291623">
    <property type="component" value="Unassembled WGS sequence"/>
</dbReference>
<reference evidence="1" key="1">
    <citation type="submission" date="2023-12" db="EMBL/GenBank/DDBJ databases">
        <title>Genome assembly of Anisodus tanguticus.</title>
        <authorList>
            <person name="Wang Y.-J."/>
        </authorList>
    </citation>
    <scope>NUCLEOTIDE SEQUENCE</scope>
    <source>
        <strain evidence="1">KB-2021</strain>
        <tissue evidence="1">Leaf</tissue>
    </source>
</reference>
<comment type="caution">
    <text evidence="1">The sequence shown here is derived from an EMBL/GenBank/DDBJ whole genome shotgun (WGS) entry which is preliminary data.</text>
</comment>
<keyword evidence="2" id="KW-1185">Reference proteome</keyword>
<evidence type="ECO:0000313" key="2">
    <source>
        <dbReference type="Proteomes" id="UP001291623"/>
    </source>
</evidence>
<protein>
    <submittedName>
        <fullName evidence="1">Uncharacterized protein</fullName>
    </submittedName>
</protein>